<keyword evidence="3" id="KW-1185">Reference proteome</keyword>
<feature type="transmembrane region" description="Helical" evidence="1">
    <location>
        <begin position="215"/>
        <end position="248"/>
    </location>
</feature>
<keyword evidence="1" id="KW-0812">Transmembrane</keyword>
<feature type="transmembrane region" description="Helical" evidence="1">
    <location>
        <begin position="451"/>
        <end position="470"/>
    </location>
</feature>
<gene>
    <name evidence="2" type="ORF">CBZ_27570</name>
</gene>
<feature type="transmembrane region" description="Helical" evidence="1">
    <location>
        <begin position="263"/>
        <end position="281"/>
    </location>
</feature>
<feature type="transmembrane region" description="Helical" evidence="1">
    <location>
        <begin position="137"/>
        <end position="158"/>
    </location>
</feature>
<dbReference type="AlphaFoldDB" id="A0A402DU81"/>
<evidence type="ECO:0000313" key="3">
    <source>
        <dbReference type="Proteomes" id="UP000289954"/>
    </source>
</evidence>
<name>A0A402DU81_9CELL</name>
<reference evidence="2 3" key="1">
    <citation type="submission" date="2019-01" db="EMBL/GenBank/DDBJ databases">
        <title>Draft genome sequence of Cellulomonas takizawaensis strain TKZ-21.</title>
        <authorList>
            <person name="Yamamura H."/>
            <person name="Hayashi T."/>
            <person name="Hamada M."/>
            <person name="Serisawa Y."/>
            <person name="Matsuyama K."/>
            <person name="Nakagawa Y."/>
            <person name="Otoguro M."/>
            <person name="Yanagida F."/>
            <person name="Hayakawa M."/>
        </authorList>
    </citation>
    <scope>NUCLEOTIDE SEQUENCE [LARGE SCALE GENOMIC DNA]</scope>
    <source>
        <strain evidence="2 3">NBRC12680</strain>
    </source>
</reference>
<dbReference type="OrthoDB" id="3260849at2"/>
<feature type="transmembrane region" description="Helical" evidence="1">
    <location>
        <begin position="12"/>
        <end position="35"/>
    </location>
</feature>
<evidence type="ECO:0000256" key="1">
    <source>
        <dbReference type="SAM" id="Phobius"/>
    </source>
</evidence>
<evidence type="ECO:0008006" key="4">
    <source>
        <dbReference type="Google" id="ProtNLM"/>
    </source>
</evidence>
<dbReference type="RefSeq" id="WP_130782311.1">
    <property type="nucleotide sequence ID" value="NZ_BIMR01000239.1"/>
</dbReference>
<feature type="transmembrane region" description="Helical" evidence="1">
    <location>
        <begin position="191"/>
        <end position="208"/>
    </location>
</feature>
<proteinExistence type="predicted"/>
<evidence type="ECO:0000313" key="2">
    <source>
        <dbReference type="EMBL" id="GCE77701.1"/>
    </source>
</evidence>
<accession>A0A402DU81</accession>
<protein>
    <recommendedName>
        <fullName evidence="4">Glycosyltransferase RgtA/B/C/D-like domain-containing protein</fullName>
    </recommendedName>
</protein>
<feature type="transmembrane region" description="Helical" evidence="1">
    <location>
        <begin position="394"/>
        <end position="414"/>
    </location>
</feature>
<dbReference type="Proteomes" id="UP000289954">
    <property type="component" value="Unassembled WGS sequence"/>
</dbReference>
<sequence length="471" mass="49072">MPQDVLRRSRAAAGPVAALVVALLLTVAAVVVVLARAPLSIVDEHVHYDYALRVHEGTVPYRGMTYSEDLLQEWACGVGHDGGQPWSCGDPNVSLDTLPSGRYTSGYIHYPSYFVAADLFRRAVAGPLGLTGDPLTALRLFSVVGLVAGLGLCAWGAWVLRLRGAAFLAATLVPSASGIAVLLGVTVNPGAFAVAAGGLAAVAGYWWVTRGRGFWALAAAAVVCAMLTTTATLPVVGFGLAAFVVAVLRSRGWTLPGPWVPRVWQVVVLAAITVAPVLVWGRVNAARATVDNAALYAEYEIRGGDTLVGAFLSELAPHSFWEGAPPDRFVGDSWWTSATTGLAAGLTGWTGPVVVVTTLLAVLGVVHLRRPAPVTDAPEPPADDAGVSRWRDPLVVVLAAHLVVFVLMPPLLRLSNAAVFDIDSPIVSRYELSLAPALVLGLLAVVRGPVLARLLAGLSTVVLGAIALGAL</sequence>
<feature type="transmembrane region" description="Helical" evidence="1">
    <location>
        <begin position="165"/>
        <end position="185"/>
    </location>
</feature>
<keyword evidence="1" id="KW-1133">Transmembrane helix</keyword>
<keyword evidence="1" id="KW-0472">Membrane</keyword>
<organism evidence="2 3">
    <name type="scientific">Cellulomonas biazotea</name>
    <dbReference type="NCBI Taxonomy" id="1709"/>
    <lineage>
        <taxon>Bacteria</taxon>
        <taxon>Bacillati</taxon>
        <taxon>Actinomycetota</taxon>
        <taxon>Actinomycetes</taxon>
        <taxon>Micrococcales</taxon>
        <taxon>Cellulomonadaceae</taxon>
        <taxon>Cellulomonas</taxon>
    </lineage>
</organism>
<feature type="transmembrane region" description="Helical" evidence="1">
    <location>
        <begin position="426"/>
        <end position="445"/>
    </location>
</feature>
<comment type="caution">
    <text evidence="2">The sequence shown here is derived from an EMBL/GenBank/DDBJ whole genome shotgun (WGS) entry which is preliminary data.</text>
</comment>
<dbReference type="EMBL" id="BIMR01000239">
    <property type="protein sequence ID" value="GCE77701.1"/>
    <property type="molecule type" value="Genomic_DNA"/>
</dbReference>